<evidence type="ECO:0000256" key="11">
    <source>
        <dbReference type="ARBA" id="ARBA00023242"/>
    </source>
</evidence>
<keyword evidence="15" id="KW-1185">Reference proteome</keyword>
<keyword evidence="10" id="KW-0234">DNA repair</keyword>
<dbReference type="EMBL" id="CCYD01000610">
    <property type="protein sequence ID" value="CEG41759.1"/>
    <property type="molecule type" value="Genomic_DNA"/>
</dbReference>
<evidence type="ECO:0000256" key="5">
    <source>
        <dbReference type="ARBA" id="ARBA00022759"/>
    </source>
</evidence>
<comment type="subcellular location">
    <subcellularLocation>
        <location evidence="2">Nucleus</location>
    </subcellularLocation>
</comment>
<dbReference type="Proteomes" id="UP000054928">
    <property type="component" value="Unassembled WGS sequence"/>
</dbReference>
<feature type="region of interest" description="Disordered" evidence="13">
    <location>
        <begin position="1"/>
        <end position="22"/>
    </location>
</feature>
<evidence type="ECO:0000256" key="12">
    <source>
        <dbReference type="ARBA" id="ARBA00023254"/>
    </source>
</evidence>
<dbReference type="GO" id="GO:0031573">
    <property type="term" value="P:mitotic intra-S DNA damage checkpoint signaling"/>
    <property type="evidence" value="ECO:0007669"/>
    <property type="project" value="TreeGrafter"/>
</dbReference>
<keyword evidence="9" id="KW-0233">DNA recombination</keyword>
<evidence type="ECO:0000256" key="1">
    <source>
        <dbReference type="ARBA" id="ARBA00001946"/>
    </source>
</evidence>
<dbReference type="AlphaFoldDB" id="A0A0P1AKG1"/>
<accession>A0A0P1AKG1</accession>
<dbReference type="GO" id="GO:0008821">
    <property type="term" value="F:crossover junction DNA endonuclease activity"/>
    <property type="evidence" value="ECO:0007669"/>
    <property type="project" value="TreeGrafter"/>
</dbReference>
<organism evidence="14 15">
    <name type="scientific">Plasmopara halstedii</name>
    <name type="common">Downy mildew of sunflower</name>
    <dbReference type="NCBI Taxonomy" id="4781"/>
    <lineage>
        <taxon>Eukaryota</taxon>
        <taxon>Sar</taxon>
        <taxon>Stramenopiles</taxon>
        <taxon>Oomycota</taxon>
        <taxon>Peronosporomycetes</taxon>
        <taxon>Peronosporales</taxon>
        <taxon>Peronosporaceae</taxon>
        <taxon>Plasmopara</taxon>
    </lineage>
</organism>
<dbReference type="GO" id="GO:0000712">
    <property type="term" value="P:resolution of meiotic recombination intermediates"/>
    <property type="evidence" value="ECO:0007669"/>
    <property type="project" value="TreeGrafter"/>
</dbReference>
<keyword evidence="11" id="KW-0539">Nucleus</keyword>
<keyword evidence="7" id="KW-0378">Hydrolase</keyword>
<evidence type="ECO:0000256" key="2">
    <source>
        <dbReference type="ARBA" id="ARBA00004123"/>
    </source>
</evidence>
<keyword evidence="12" id="KW-0469">Meiosis</keyword>
<evidence type="ECO:0000256" key="7">
    <source>
        <dbReference type="ARBA" id="ARBA00022801"/>
    </source>
</evidence>
<evidence type="ECO:0000256" key="13">
    <source>
        <dbReference type="SAM" id="MobiDB-lite"/>
    </source>
</evidence>
<keyword evidence="6" id="KW-0227">DNA damage</keyword>
<evidence type="ECO:0000256" key="6">
    <source>
        <dbReference type="ARBA" id="ARBA00022763"/>
    </source>
</evidence>
<dbReference type="OMA" id="SACANAW"/>
<dbReference type="OrthoDB" id="343092at2759"/>
<evidence type="ECO:0000256" key="8">
    <source>
        <dbReference type="ARBA" id="ARBA00022842"/>
    </source>
</evidence>
<dbReference type="GO" id="GO:0046872">
    <property type="term" value="F:metal ion binding"/>
    <property type="evidence" value="ECO:0007669"/>
    <property type="project" value="UniProtKB-KW"/>
</dbReference>
<proteinExistence type="predicted"/>
<reference evidence="15" key="1">
    <citation type="submission" date="2014-09" db="EMBL/GenBank/DDBJ databases">
        <authorList>
            <person name="Sharma Rahul"/>
            <person name="Thines Marco"/>
        </authorList>
    </citation>
    <scope>NUCLEOTIDE SEQUENCE [LARGE SCALE GENOMIC DNA]</scope>
</reference>
<dbReference type="GO" id="GO:0048476">
    <property type="term" value="C:Holliday junction resolvase complex"/>
    <property type="evidence" value="ECO:0007669"/>
    <property type="project" value="InterPro"/>
</dbReference>
<feature type="compositionally biased region" description="Basic residues" evidence="13">
    <location>
        <begin position="1"/>
        <end position="13"/>
    </location>
</feature>
<evidence type="ECO:0000313" key="14">
    <source>
        <dbReference type="EMBL" id="CEG41759.1"/>
    </source>
</evidence>
<dbReference type="GO" id="GO:0005634">
    <property type="term" value="C:nucleus"/>
    <property type="evidence" value="ECO:0007669"/>
    <property type="project" value="UniProtKB-SubCell"/>
</dbReference>
<dbReference type="GeneID" id="36407143"/>
<protein>
    <recommendedName>
        <fullName evidence="16">ERCC4 domain-containing protein</fullName>
    </recommendedName>
</protein>
<sequence length="526" mass="59178">MNSTPARKRHRTRLRDSLDNEDEDHALDAMLVELGIPCTTSRSATSKQSRYEVIELTTPSPPPRQVKVQNDGRSIVVDLTTSPELPSPSLQSYKTTQNVVMGVDEQESEVSFSYSPSASPPPHVYSIHTESTSTAVILSEDEPEILSPEITKKPDNTTRIEAKQKRRLSGRLRDLHSEVDRGNENANSMTKKTIAAGNLDKNVAHKAIYSTSRSEITGERTLETSVGVIAIVQMEKVLDLSEVGQKIRDALKNHMYNGKSVAFTVSSSLNCIIPGVIRWERKDENGSHYSCAIYYKADTFLSLILKSYNELIVAIKYLQTLVPTTKNPWQEEEKIKYFVIIEGMDRALIALNRQLKKNQKETSQSATSRLISFADLHEVAFQLFMDMNVHTKFTCDLEASADYVALLTRELIVASSHSTALEDDLESAPRYHSFRVLHNGQTASASANAWLRMLQVIPGVSEDKAQYLLNHFPTFHSLMQMYRDPNLSRAQKEDLVADKLHSTRIQRALSKRIFTVFCEANPDTMI</sequence>
<keyword evidence="3" id="KW-0540">Nuclease</keyword>
<dbReference type="PANTHER" id="PTHR21077:SF5">
    <property type="entry name" value="CROSSOVER JUNCTION ENDONUCLEASE MMS4"/>
    <property type="match status" value="1"/>
</dbReference>
<evidence type="ECO:0000256" key="10">
    <source>
        <dbReference type="ARBA" id="ARBA00023204"/>
    </source>
</evidence>
<keyword evidence="8" id="KW-0460">Magnesium</keyword>
<dbReference type="RefSeq" id="XP_024578128.1">
    <property type="nucleotide sequence ID" value="XM_024727563.1"/>
</dbReference>
<keyword evidence="5" id="KW-0255">Endonuclease</keyword>
<dbReference type="InterPro" id="IPR042530">
    <property type="entry name" value="EME1/EME2_C"/>
</dbReference>
<evidence type="ECO:0008006" key="16">
    <source>
        <dbReference type="Google" id="ProtNLM"/>
    </source>
</evidence>
<comment type="cofactor">
    <cofactor evidence="1">
        <name>Mg(2+)</name>
        <dbReference type="ChEBI" id="CHEBI:18420"/>
    </cofactor>
</comment>
<evidence type="ECO:0000256" key="9">
    <source>
        <dbReference type="ARBA" id="ARBA00023172"/>
    </source>
</evidence>
<name>A0A0P1AKG1_PLAHL</name>
<keyword evidence="4" id="KW-0479">Metal-binding</keyword>
<dbReference type="Gene3D" id="1.10.150.670">
    <property type="entry name" value="Crossover junction endonuclease EME1, DNA-binding domain"/>
    <property type="match status" value="1"/>
</dbReference>
<evidence type="ECO:0000256" key="4">
    <source>
        <dbReference type="ARBA" id="ARBA00022723"/>
    </source>
</evidence>
<dbReference type="GO" id="GO:0006302">
    <property type="term" value="P:double-strand break repair"/>
    <property type="evidence" value="ECO:0007669"/>
    <property type="project" value="TreeGrafter"/>
</dbReference>
<evidence type="ECO:0000313" key="15">
    <source>
        <dbReference type="Proteomes" id="UP000054928"/>
    </source>
</evidence>
<evidence type="ECO:0000256" key="3">
    <source>
        <dbReference type="ARBA" id="ARBA00022722"/>
    </source>
</evidence>
<dbReference type="GO" id="GO:0031297">
    <property type="term" value="P:replication fork processing"/>
    <property type="evidence" value="ECO:0007669"/>
    <property type="project" value="TreeGrafter"/>
</dbReference>
<dbReference type="PANTHER" id="PTHR21077">
    <property type="entry name" value="EME1 PROTEIN"/>
    <property type="match status" value="1"/>
</dbReference>
<dbReference type="InterPro" id="IPR033310">
    <property type="entry name" value="Mms4/EME1/EME2"/>
</dbReference>